<dbReference type="Pfam" id="PF20214">
    <property type="entry name" value="DUF6574"/>
    <property type="match status" value="1"/>
</dbReference>
<keyword evidence="5" id="KW-1185">Reference proteome</keyword>
<proteinExistence type="predicted"/>
<feature type="region of interest" description="Disordered" evidence="1">
    <location>
        <begin position="32"/>
        <end position="64"/>
    </location>
</feature>
<dbReference type="InterPro" id="IPR026870">
    <property type="entry name" value="Zinc_ribbon_dom"/>
</dbReference>
<feature type="transmembrane region" description="Helical" evidence="2">
    <location>
        <begin position="255"/>
        <end position="273"/>
    </location>
</feature>
<sequence length="295" mass="32696">MKFCPNCGEQVDDDTRFCTHCGYDLQQATESAASTAPTATSNAAADTQPTQPTQPGTNANGPVQPKSDRVGQFQVLSKNYFQWFVESLKRPSEEVVAHKYFGLVSLLLSALLLTVAIVAAINRFIKQAAAATSSVLNVKTLSFGLDFKLFVLVVVGILFFVLIGFGASALGERDGRINFLDYVNRFAHLTNVGLILNVILIFAVYTITFDTDNPLNFIKRLGFAVVVAVILQLIWQVGLILSVNNTIHTERFNKFYVVLLAMLVLSLAFYVFFRIEGENLVLDFTSEFTNMFNNY</sequence>
<evidence type="ECO:0000313" key="5">
    <source>
        <dbReference type="Proteomes" id="UP001589855"/>
    </source>
</evidence>
<name>A0ABV6K4V1_9LACO</name>
<gene>
    <name evidence="4" type="ORF">ACFFGS_09950</name>
</gene>
<dbReference type="Pfam" id="PF13240">
    <property type="entry name" value="Zn_Ribbon_1"/>
    <property type="match status" value="1"/>
</dbReference>
<evidence type="ECO:0000313" key="4">
    <source>
        <dbReference type="EMBL" id="MFC0424441.1"/>
    </source>
</evidence>
<dbReference type="InterPro" id="IPR046481">
    <property type="entry name" value="DUF6574"/>
</dbReference>
<comment type="caution">
    <text evidence="4">The sequence shown here is derived from an EMBL/GenBank/DDBJ whole genome shotgun (WGS) entry which is preliminary data.</text>
</comment>
<feature type="transmembrane region" description="Helical" evidence="2">
    <location>
        <begin position="221"/>
        <end position="243"/>
    </location>
</feature>
<evidence type="ECO:0000259" key="3">
    <source>
        <dbReference type="Pfam" id="PF13240"/>
    </source>
</evidence>
<dbReference type="Proteomes" id="UP001589855">
    <property type="component" value="Unassembled WGS sequence"/>
</dbReference>
<keyword evidence="2" id="KW-0472">Membrane</keyword>
<keyword evidence="2" id="KW-0812">Transmembrane</keyword>
<reference evidence="4 5" key="1">
    <citation type="submission" date="2024-09" db="EMBL/GenBank/DDBJ databases">
        <authorList>
            <person name="Sun Q."/>
            <person name="Mori K."/>
        </authorList>
    </citation>
    <scope>NUCLEOTIDE SEQUENCE [LARGE SCALE GENOMIC DNA]</scope>
    <source>
        <strain evidence="4 5">TBRC 4575</strain>
    </source>
</reference>
<organism evidence="4 5">
    <name type="scientific">Lactiplantibacillus plajomi</name>
    <dbReference type="NCBI Taxonomy" id="1457217"/>
    <lineage>
        <taxon>Bacteria</taxon>
        <taxon>Bacillati</taxon>
        <taxon>Bacillota</taxon>
        <taxon>Bacilli</taxon>
        <taxon>Lactobacillales</taxon>
        <taxon>Lactobacillaceae</taxon>
        <taxon>Lactiplantibacillus</taxon>
    </lineage>
</organism>
<dbReference type="EMBL" id="JBHLUK010000071">
    <property type="protein sequence ID" value="MFC0424441.1"/>
    <property type="molecule type" value="Genomic_DNA"/>
</dbReference>
<feature type="domain" description="Zinc-ribbon" evidence="3">
    <location>
        <begin position="3"/>
        <end position="25"/>
    </location>
</feature>
<feature type="transmembrane region" description="Helical" evidence="2">
    <location>
        <begin position="145"/>
        <end position="165"/>
    </location>
</feature>
<evidence type="ECO:0000256" key="1">
    <source>
        <dbReference type="SAM" id="MobiDB-lite"/>
    </source>
</evidence>
<accession>A0ABV6K4V1</accession>
<protein>
    <submittedName>
        <fullName evidence="4">DUF6574 domain-containing protein</fullName>
    </submittedName>
</protein>
<feature type="transmembrane region" description="Helical" evidence="2">
    <location>
        <begin position="100"/>
        <end position="125"/>
    </location>
</feature>
<feature type="compositionally biased region" description="Low complexity" evidence="1">
    <location>
        <begin position="32"/>
        <end position="60"/>
    </location>
</feature>
<dbReference type="RefSeq" id="WP_137644993.1">
    <property type="nucleotide sequence ID" value="NZ_BAABRM010000010.1"/>
</dbReference>
<feature type="transmembrane region" description="Helical" evidence="2">
    <location>
        <begin position="186"/>
        <end position="209"/>
    </location>
</feature>
<evidence type="ECO:0000256" key="2">
    <source>
        <dbReference type="SAM" id="Phobius"/>
    </source>
</evidence>
<keyword evidence="2" id="KW-1133">Transmembrane helix</keyword>